<keyword evidence="2" id="KW-1185">Reference proteome</keyword>
<accession>A0A6H0XPW8</accession>
<reference evidence="1 2" key="1">
    <citation type="journal article" date="2016" name="Sci. Rep.">
        <title>Peltaster fructicola genome reveals evolution from an invasive phytopathogen to an ectophytic parasite.</title>
        <authorList>
            <person name="Xu C."/>
            <person name="Chen H."/>
            <person name="Gleason M.L."/>
            <person name="Xu J.R."/>
            <person name="Liu H."/>
            <person name="Zhang R."/>
            <person name="Sun G."/>
        </authorList>
    </citation>
    <scope>NUCLEOTIDE SEQUENCE [LARGE SCALE GENOMIC DNA]</scope>
    <source>
        <strain evidence="1 2">LNHT1506</strain>
    </source>
</reference>
<organism evidence="1 2">
    <name type="scientific">Peltaster fructicola</name>
    <dbReference type="NCBI Taxonomy" id="286661"/>
    <lineage>
        <taxon>Eukaryota</taxon>
        <taxon>Fungi</taxon>
        <taxon>Dikarya</taxon>
        <taxon>Ascomycota</taxon>
        <taxon>Pezizomycotina</taxon>
        <taxon>Dothideomycetes</taxon>
        <taxon>Dothideomycetes incertae sedis</taxon>
        <taxon>Peltaster</taxon>
    </lineage>
</organism>
<evidence type="ECO:0000313" key="1">
    <source>
        <dbReference type="EMBL" id="QIW96752.1"/>
    </source>
</evidence>
<sequence>MRIRAAFLTLCAQPSLSIQGCKLSSRSKAASQHWQTIGVDLSHTQRYHHYELFNSYSAVIDAALLDLIEADPGVKWVEEAYTMRPVNMLGVDLWVSVTIP</sequence>
<dbReference type="Proteomes" id="UP000503462">
    <property type="component" value="Chromosome 2"/>
</dbReference>
<name>A0A6H0XPW8_9PEZI</name>
<protein>
    <submittedName>
        <fullName evidence="1">Uncharacterized protein</fullName>
    </submittedName>
</protein>
<dbReference type="PROSITE" id="PS51257">
    <property type="entry name" value="PROKAR_LIPOPROTEIN"/>
    <property type="match status" value="1"/>
</dbReference>
<evidence type="ECO:0000313" key="2">
    <source>
        <dbReference type="Proteomes" id="UP000503462"/>
    </source>
</evidence>
<proteinExistence type="predicted"/>
<dbReference type="SUPFAM" id="SSF54897">
    <property type="entry name" value="Protease propeptides/inhibitors"/>
    <property type="match status" value="1"/>
</dbReference>
<dbReference type="AlphaFoldDB" id="A0A6H0XPW8"/>
<gene>
    <name evidence="1" type="ORF">AMS68_002270</name>
</gene>
<dbReference type="EMBL" id="CP051140">
    <property type="protein sequence ID" value="QIW96752.1"/>
    <property type="molecule type" value="Genomic_DNA"/>
</dbReference>